<proteinExistence type="inferred from homology"/>
<dbReference type="SUPFAM" id="SSF52540">
    <property type="entry name" value="P-loop containing nucleoside triphosphate hydrolases"/>
    <property type="match status" value="1"/>
</dbReference>
<keyword evidence="3" id="KW-0547">Nucleotide-binding</keyword>
<dbReference type="InterPro" id="IPR027417">
    <property type="entry name" value="P-loop_NTPase"/>
</dbReference>
<evidence type="ECO:0000259" key="5">
    <source>
        <dbReference type="PROSITE" id="PS50893"/>
    </source>
</evidence>
<sequence>MTTDPILVGEGLYHEYGELSVLEDVDIAVAPGELTAIVGPNGTGKTTLLRILLGHLSPTAGEVRYTGPEVDRPIGYLPQQPSFRPQFTAAETIAFYAALLDEPAETEVALRRVGLADAADRRVEALSGGMRRLLGIAQSLVGEPPVAVFDEPASGLDPSMATSAFETLADRAADGTAVLVSSHDLSLVERFADRVVFLNRGSVVVSGSPAELADATNAETLWEVYESVIREPAARREVEA</sequence>
<evidence type="ECO:0000256" key="2">
    <source>
        <dbReference type="ARBA" id="ARBA00022448"/>
    </source>
</evidence>
<dbReference type="EMBL" id="JBHUDM010000001">
    <property type="protein sequence ID" value="MFD1640287.1"/>
    <property type="molecule type" value="Genomic_DNA"/>
</dbReference>
<feature type="domain" description="ABC transporter" evidence="5">
    <location>
        <begin position="7"/>
        <end position="225"/>
    </location>
</feature>
<dbReference type="Pfam" id="PF00005">
    <property type="entry name" value="ABC_tran"/>
    <property type="match status" value="1"/>
</dbReference>
<dbReference type="PROSITE" id="PS50893">
    <property type="entry name" value="ABC_TRANSPORTER_2"/>
    <property type="match status" value="1"/>
</dbReference>
<name>A0ABD6D4L5_9EURY</name>
<protein>
    <submittedName>
        <fullName evidence="6">ABC transporter ATP-binding protein</fullName>
    </submittedName>
</protein>
<dbReference type="Gene3D" id="3.40.50.300">
    <property type="entry name" value="P-loop containing nucleotide triphosphate hydrolases"/>
    <property type="match status" value="1"/>
</dbReference>
<keyword evidence="4 6" id="KW-0067">ATP-binding</keyword>
<dbReference type="InterPro" id="IPR003439">
    <property type="entry name" value="ABC_transporter-like_ATP-bd"/>
</dbReference>
<dbReference type="InterPro" id="IPR017871">
    <property type="entry name" value="ABC_transporter-like_CS"/>
</dbReference>
<comment type="caution">
    <text evidence="6">The sequence shown here is derived from an EMBL/GenBank/DDBJ whole genome shotgun (WGS) entry which is preliminary data.</text>
</comment>
<dbReference type="Proteomes" id="UP001597052">
    <property type="component" value="Unassembled WGS sequence"/>
</dbReference>
<accession>A0ABD6D4L5</accession>
<dbReference type="PROSITE" id="PS00211">
    <property type="entry name" value="ABC_TRANSPORTER_1"/>
    <property type="match status" value="1"/>
</dbReference>
<dbReference type="SMART" id="SM00382">
    <property type="entry name" value="AAA"/>
    <property type="match status" value="1"/>
</dbReference>
<dbReference type="AlphaFoldDB" id="A0ABD6D4L5"/>
<organism evidence="6 7">
    <name type="scientific">Halohasta litorea</name>
    <dbReference type="NCBI Taxonomy" id="869891"/>
    <lineage>
        <taxon>Archaea</taxon>
        <taxon>Methanobacteriati</taxon>
        <taxon>Methanobacteriota</taxon>
        <taxon>Stenosarchaea group</taxon>
        <taxon>Halobacteria</taxon>
        <taxon>Halobacteriales</taxon>
        <taxon>Haloferacaceae</taxon>
        <taxon>Halohasta</taxon>
    </lineage>
</organism>
<dbReference type="InterPro" id="IPR003593">
    <property type="entry name" value="AAA+_ATPase"/>
</dbReference>
<dbReference type="GO" id="GO:0005524">
    <property type="term" value="F:ATP binding"/>
    <property type="evidence" value="ECO:0007669"/>
    <property type="project" value="UniProtKB-KW"/>
</dbReference>
<gene>
    <name evidence="6" type="ORF">ACFSBW_00170</name>
</gene>
<evidence type="ECO:0000256" key="3">
    <source>
        <dbReference type="ARBA" id="ARBA00022741"/>
    </source>
</evidence>
<comment type="similarity">
    <text evidence="1">Belongs to the ABC transporter superfamily.</text>
</comment>
<keyword evidence="2" id="KW-0813">Transport</keyword>
<dbReference type="CDD" id="cd03230">
    <property type="entry name" value="ABC_DR_subfamily_A"/>
    <property type="match status" value="1"/>
</dbReference>
<evidence type="ECO:0000256" key="4">
    <source>
        <dbReference type="ARBA" id="ARBA00022840"/>
    </source>
</evidence>
<evidence type="ECO:0000256" key="1">
    <source>
        <dbReference type="ARBA" id="ARBA00005417"/>
    </source>
</evidence>
<evidence type="ECO:0000313" key="6">
    <source>
        <dbReference type="EMBL" id="MFD1640287.1"/>
    </source>
</evidence>
<dbReference type="RefSeq" id="WP_256397293.1">
    <property type="nucleotide sequence ID" value="NZ_JANHDJ010000007.1"/>
</dbReference>
<evidence type="ECO:0000313" key="7">
    <source>
        <dbReference type="Proteomes" id="UP001597052"/>
    </source>
</evidence>
<dbReference type="PANTHER" id="PTHR43335">
    <property type="entry name" value="ABC TRANSPORTER, ATP-BINDING PROTEIN"/>
    <property type="match status" value="1"/>
</dbReference>
<keyword evidence="7" id="KW-1185">Reference proteome</keyword>
<reference evidence="6 7" key="1">
    <citation type="journal article" date="2019" name="Int. J. Syst. Evol. Microbiol.">
        <title>The Global Catalogue of Microorganisms (GCM) 10K type strain sequencing project: providing services to taxonomists for standard genome sequencing and annotation.</title>
        <authorList>
            <consortium name="The Broad Institute Genomics Platform"/>
            <consortium name="The Broad Institute Genome Sequencing Center for Infectious Disease"/>
            <person name="Wu L."/>
            <person name="Ma J."/>
        </authorList>
    </citation>
    <scope>NUCLEOTIDE SEQUENCE [LARGE SCALE GENOMIC DNA]</scope>
    <source>
        <strain evidence="6 7">CGMCC 1.10593</strain>
    </source>
</reference>